<dbReference type="InterPro" id="IPR016181">
    <property type="entry name" value="Acyl_CoA_acyltransferase"/>
</dbReference>
<evidence type="ECO:0000256" key="1">
    <source>
        <dbReference type="ARBA" id="ARBA00022679"/>
    </source>
</evidence>
<dbReference type="InterPro" id="IPR000182">
    <property type="entry name" value="GNAT_dom"/>
</dbReference>
<dbReference type="Gene3D" id="3.40.630.30">
    <property type="match status" value="1"/>
</dbReference>
<dbReference type="InterPro" id="IPR050680">
    <property type="entry name" value="YpeA/RimI_acetyltransf"/>
</dbReference>
<dbReference type="CDD" id="cd04301">
    <property type="entry name" value="NAT_SF"/>
    <property type="match status" value="1"/>
</dbReference>
<dbReference type="PANTHER" id="PTHR43420">
    <property type="entry name" value="ACETYLTRANSFERASE"/>
    <property type="match status" value="1"/>
</dbReference>
<dbReference type="GO" id="GO:0016747">
    <property type="term" value="F:acyltransferase activity, transferring groups other than amino-acyl groups"/>
    <property type="evidence" value="ECO:0007669"/>
    <property type="project" value="InterPro"/>
</dbReference>
<dbReference type="Pfam" id="PF00583">
    <property type="entry name" value="Acetyltransf_1"/>
    <property type="match status" value="1"/>
</dbReference>
<evidence type="ECO:0000313" key="5">
    <source>
        <dbReference type="Proteomes" id="UP000739538"/>
    </source>
</evidence>
<dbReference type="AlphaFoldDB" id="A0A956NG22"/>
<reference evidence="4" key="1">
    <citation type="submission" date="2020-04" db="EMBL/GenBank/DDBJ databases">
        <authorList>
            <person name="Zhang T."/>
        </authorList>
    </citation>
    <scope>NUCLEOTIDE SEQUENCE</scope>
    <source>
        <strain evidence="4">HKST-UBA02</strain>
    </source>
</reference>
<dbReference type="Proteomes" id="UP000739538">
    <property type="component" value="Unassembled WGS sequence"/>
</dbReference>
<dbReference type="EMBL" id="JAGQHS010000204">
    <property type="protein sequence ID" value="MCA9758725.1"/>
    <property type="molecule type" value="Genomic_DNA"/>
</dbReference>
<gene>
    <name evidence="4" type="ORF">KDA27_23230</name>
</gene>
<organism evidence="4 5">
    <name type="scientific">Eiseniibacteriota bacterium</name>
    <dbReference type="NCBI Taxonomy" id="2212470"/>
    <lineage>
        <taxon>Bacteria</taxon>
        <taxon>Candidatus Eiseniibacteriota</taxon>
    </lineage>
</organism>
<dbReference type="PANTHER" id="PTHR43420:SF47">
    <property type="entry name" value="N-ACETYLTRANSFERASE DOMAIN-CONTAINING PROTEIN"/>
    <property type="match status" value="1"/>
</dbReference>
<keyword evidence="2" id="KW-0012">Acyltransferase</keyword>
<evidence type="ECO:0000256" key="2">
    <source>
        <dbReference type="ARBA" id="ARBA00023315"/>
    </source>
</evidence>
<comment type="caution">
    <text evidence="4">The sequence shown here is derived from an EMBL/GenBank/DDBJ whole genome shotgun (WGS) entry which is preliminary data.</text>
</comment>
<keyword evidence="1" id="KW-0808">Transferase</keyword>
<dbReference type="PROSITE" id="PS51186">
    <property type="entry name" value="GNAT"/>
    <property type="match status" value="1"/>
</dbReference>
<proteinExistence type="predicted"/>
<dbReference type="SUPFAM" id="SSF55729">
    <property type="entry name" value="Acyl-CoA N-acyltransferases (Nat)"/>
    <property type="match status" value="1"/>
</dbReference>
<name>A0A956NG22_UNCEI</name>
<reference evidence="4" key="2">
    <citation type="journal article" date="2021" name="Microbiome">
        <title>Successional dynamics and alternative stable states in a saline activated sludge microbial community over 9 years.</title>
        <authorList>
            <person name="Wang Y."/>
            <person name="Ye J."/>
            <person name="Ju F."/>
            <person name="Liu L."/>
            <person name="Boyd J.A."/>
            <person name="Deng Y."/>
            <person name="Parks D.H."/>
            <person name="Jiang X."/>
            <person name="Yin X."/>
            <person name="Woodcroft B.J."/>
            <person name="Tyson G.W."/>
            <person name="Hugenholtz P."/>
            <person name="Polz M.F."/>
            <person name="Zhang T."/>
        </authorList>
    </citation>
    <scope>NUCLEOTIDE SEQUENCE</scope>
    <source>
        <strain evidence="4">HKST-UBA02</strain>
    </source>
</reference>
<evidence type="ECO:0000313" key="4">
    <source>
        <dbReference type="EMBL" id="MCA9758725.1"/>
    </source>
</evidence>
<protein>
    <submittedName>
        <fullName evidence="4">GNAT family N-acetyltransferase</fullName>
    </submittedName>
</protein>
<feature type="domain" description="N-acetyltransferase" evidence="3">
    <location>
        <begin position="9"/>
        <end position="151"/>
    </location>
</feature>
<sequence length="169" mass="18601">MSPMGDSALEIRLLEPEQRDVALALRLHPHQLDWVPDVADSLALVDRHDNADPWLFWVGDVAVGFCAVTHGGATSSIGGFLVDRDHQGKGYGKAALALVVADTFRSQAKCDSILLTVREGNDPARQLYEGFGFVATERWHRGERIFSLTRAQARKALDRLQAKPKDATP</sequence>
<evidence type="ECO:0000259" key="3">
    <source>
        <dbReference type="PROSITE" id="PS51186"/>
    </source>
</evidence>
<accession>A0A956NG22</accession>